<comment type="caution">
    <text evidence="3">The sequence shown here is derived from an EMBL/GenBank/DDBJ whole genome shotgun (WGS) entry which is preliminary data.</text>
</comment>
<dbReference type="Proteomes" id="UP000540506">
    <property type="component" value="Unassembled WGS sequence"/>
</dbReference>
<dbReference type="GO" id="GO:1904680">
    <property type="term" value="F:peptide transmembrane transporter activity"/>
    <property type="evidence" value="ECO:0007669"/>
    <property type="project" value="TreeGrafter"/>
</dbReference>
<evidence type="ECO:0000313" key="3">
    <source>
        <dbReference type="EMBL" id="MBB4923749.1"/>
    </source>
</evidence>
<dbReference type="GO" id="GO:0043190">
    <property type="term" value="C:ATP-binding cassette (ABC) transporter complex"/>
    <property type="evidence" value="ECO:0007669"/>
    <property type="project" value="InterPro"/>
</dbReference>
<gene>
    <name evidence="3" type="ORF">FHR34_002742</name>
</gene>
<keyword evidence="1" id="KW-0732">Signal</keyword>
<dbReference type="PANTHER" id="PTHR30290">
    <property type="entry name" value="PERIPLASMIC BINDING COMPONENT OF ABC TRANSPORTER"/>
    <property type="match status" value="1"/>
</dbReference>
<dbReference type="RefSeq" id="WP_184935802.1">
    <property type="nucleotide sequence ID" value="NZ_JACHJV010000001.1"/>
</dbReference>
<sequence>MPAATRVRWAVIAVTSVALAATGCSSSKSSGSGGGSGGGVVKAWWGDPQNPLEPANTNEVNGGAVENMIFAGLVQYDPKTSAASNANADSITSSDQQNWTVKLKPGWKFSDGTTVTAKSYVDAWNYGALSTNKQVNASFFQYIQGFNDVAPATGSPTAQTMSGLKVVDDNTFTVALTQKFSTWPQTLGYTAYYPLPATFFSDHAGYLDKPVGNGPYKIQSYTRSQQMQLVPNPDYSGTNKPKNGGINLVVYTDPNAAYSDLQSGALDIDNTLSTTALKTLANGPSGGRFLNTPAGIIQTVSFPLYQSNWSTDKAKLVRQGISMAIDRPTIVKTIFTNTRTPATDWTSPVLGASGGFKDGLCGDLCTYNPTKAKQLIEQGGGIPGGQLTISYNADGGHKDWVDATCNSINQALGNNKACVGNPIGTFADFRNQVAGKKMTGAFRTGWQMDYPLIQDFLQPVYTTDGSSNDSHYSNPQFDAQVNKANAEPDQATSVSAFQDAEKMLVTDVPAIPLWYQNGTVAWSSRVNNVMLDPFSVPVYTEVTVS</sequence>
<dbReference type="GO" id="GO:0042597">
    <property type="term" value="C:periplasmic space"/>
    <property type="evidence" value="ECO:0007669"/>
    <property type="project" value="UniProtKB-ARBA"/>
</dbReference>
<dbReference type="CDD" id="cd00995">
    <property type="entry name" value="PBP2_NikA_DppA_OppA_like"/>
    <property type="match status" value="1"/>
</dbReference>
<keyword evidence="4" id="KW-1185">Reference proteome</keyword>
<evidence type="ECO:0000259" key="2">
    <source>
        <dbReference type="Pfam" id="PF00496"/>
    </source>
</evidence>
<name>A0A7W7R1W7_KITKI</name>
<dbReference type="GO" id="GO:0015833">
    <property type="term" value="P:peptide transport"/>
    <property type="evidence" value="ECO:0007669"/>
    <property type="project" value="TreeGrafter"/>
</dbReference>
<evidence type="ECO:0000313" key="4">
    <source>
        <dbReference type="Proteomes" id="UP000540506"/>
    </source>
</evidence>
<dbReference type="InterPro" id="IPR000914">
    <property type="entry name" value="SBP_5_dom"/>
</dbReference>
<feature type="signal peptide" evidence="1">
    <location>
        <begin position="1"/>
        <end position="20"/>
    </location>
</feature>
<dbReference type="Gene3D" id="3.90.76.10">
    <property type="entry name" value="Dipeptide-binding Protein, Domain 1"/>
    <property type="match status" value="1"/>
</dbReference>
<reference evidence="3 4" key="1">
    <citation type="submission" date="2020-08" db="EMBL/GenBank/DDBJ databases">
        <title>Sequencing the genomes of 1000 actinobacteria strains.</title>
        <authorList>
            <person name="Klenk H.-P."/>
        </authorList>
    </citation>
    <scope>NUCLEOTIDE SEQUENCE [LARGE SCALE GENOMIC DNA]</scope>
    <source>
        <strain evidence="3 4">DSM 41654</strain>
    </source>
</reference>
<dbReference type="Gene3D" id="3.40.190.10">
    <property type="entry name" value="Periplasmic binding protein-like II"/>
    <property type="match status" value="1"/>
</dbReference>
<proteinExistence type="predicted"/>
<feature type="chain" id="PRO_5030798275" evidence="1">
    <location>
        <begin position="21"/>
        <end position="545"/>
    </location>
</feature>
<protein>
    <submittedName>
        <fullName evidence="3">Oligopeptide transport system substrate-binding protein</fullName>
    </submittedName>
</protein>
<evidence type="ECO:0000256" key="1">
    <source>
        <dbReference type="SAM" id="SignalP"/>
    </source>
</evidence>
<feature type="domain" description="Solute-binding protein family 5" evidence="2">
    <location>
        <begin position="88"/>
        <end position="467"/>
    </location>
</feature>
<dbReference type="InterPro" id="IPR039424">
    <property type="entry name" value="SBP_5"/>
</dbReference>
<dbReference type="Pfam" id="PF00496">
    <property type="entry name" value="SBP_bac_5"/>
    <property type="match status" value="1"/>
</dbReference>
<dbReference type="InterPro" id="IPR030678">
    <property type="entry name" value="Peptide/Ni-bd"/>
</dbReference>
<organism evidence="3 4">
    <name type="scientific">Kitasatospora kifunensis</name>
    <name type="common">Streptomyces kifunensis</name>
    <dbReference type="NCBI Taxonomy" id="58351"/>
    <lineage>
        <taxon>Bacteria</taxon>
        <taxon>Bacillati</taxon>
        <taxon>Actinomycetota</taxon>
        <taxon>Actinomycetes</taxon>
        <taxon>Kitasatosporales</taxon>
        <taxon>Streptomycetaceae</taxon>
        <taxon>Kitasatospora</taxon>
    </lineage>
</organism>
<dbReference type="AlphaFoldDB" id="A0A7W7R1W7"/>
<dbReference type="EMBL" id="JACHJV010000001">
    <property type="protein sequence ID" value="MBB4923749.1"/>
    <property type="molecule type" value="Genomic_DNA"/>
</dbReference>
<dbReference type="SUPFAM" id="SSF53850">
    <property type="entry name" value="Periplasmic binding protein-like II"/>
    <property type="match status" value="1"/>
</dbReference>
<accession>A0A7W7R1W7</accession>
<dbReference type="PANTHER" id="PTHR30290:SF83">
    <property type="entry name" value="ABC TRANSPORTER SUBSTRATE-BINDING PROTEIN"/>
    <property type="match status" value="1"/>
</dbReference>
<dbReference type="Gene3D" id="3.10.105.10">
    <property type="entry name" value="Dipeptide-binding Protein, Domain 3"/>
    <property type="match status" value="1"/>
</dbReference>
<dbReference type="PROSITE" id="PS51257">
    <property type="entry name" value="PROKAR_LIPOPROTEIN"/>
    <property type="match status" value="1"/>
</dbReference>
<dbReference type="PIRSF" id="PIRSF002741">
    <property type="entry name" value="MppA"/>
    <property type="match status" value="1"/>
</dbReference>